<protein>
    <recommendedName>
        <fullName evidence="5">Ubiquitin-like protease family profile domain-containing protein</fullName>
    </recommendedName>
</protein>
<dbReference type="PANTHER" id="PTHR34835:SF34">
    <property type="entry name" value="OS08G0555500 PROTEIN"/>
    <property type="match status" value="1"/>
</dbReference>
<name>A0A803MXU8_CHEQI</name>
<reference evidence="6" key="1">
    <citation type="journal article" date="2017" name="Nature">
        <title>The genome of Chenopodium quinoa.</title>
        <authorList>
            <person name="Jarvis D.E."/>
            <person name="Ho Y.S."/>
            <person name="Lightfoot D.J."/>
            <person name="Schmoeckel S.M."/>
            <person name="Li B."/>
            <person name="Borm T.J.A."/>
            <person name="Ohyanagi H."/>
            <person name="Mineta K."/>
            <person name="Michell C.T."/>
            <person name="Saber N."/>
            <person name="Kharbatia N.M."/>
            <person name="Rupper R.R."/>
            <person name="Sharp A.R."/>
            <person name="Dally N."/>
            <person name="Boughton B.A."/>
            <person name="Woo Y.H."/>
            <person name="Gao G."/>
            <person name="Schijlen E.G.W.M."/>
            <person name="Guo X."/>
            <person name="Momin A.A."/>
            <person name="Negrao S."/>
            <person name="Al-Babili S."/>
            <person name="Gehring C."/>
            <person name="Roessner U."/>
            <person name="Jung C."/>
            <person name="Murphy K."/>
            <person name="Arold S.T."/>
            <person name="Gojobori T."/>
            <person name="van der Linden C.G."/>
            <person name="van Loo E.N."/>
            <person name="Jellen E.N."/>
            <person name="Maughan P.J."/>
            <person name="Tester M."/>
        </authorList>
    </citation>
    <scope>NUCLEOTIDE SEQUENCE [LARGE SCALE GENOMIC DNA]</scope>
    <source>
        <strain evidence="6">cv. PI 614886</strain>
    </source>
</reference>
<keyword evidence="2" id="KW-0645">Protease</keyword>
<dbReference type="AlphaFoldDB" id="A0A803MXU8"/>
<dbReference type="SUPFAM" id="SSF54001">
    <property type="entry name" value="Cysteine proteinases"/>
    <property type="match status" value="1"/>
</dbReference>
<organism evidence="6 7">
    <name type="scientific">Chenopodium quinoa</name>
    <name type="common">Quinoa</name>
    <dbReference type="NCBI Taxonomy" id="63459"/>
    <lineage>
        <taxon>Eukaryota</taxon>
        <taxon>Viridiplantae</taxon>
        <taxon>Streptophyta</taxon>
        <taxon>Embryophyta</taxon>
        <taxon>Tracheophyta</taxon>
        <taxon>Spermatophyta</taxon>
        <taxon>Magnoliopsida</taxon>
        <taxon>eudicotyledons</taxon>
        <taxon>Gunneridae</taxon>
        <taxon>Pentapetalae</taxon>
        <taxon>Caryophyllales</taxon>
        <taxon>Chenopodiaceae</taxon>
        <taxon>Chenopodioideae</taxon>
        <taxon>Atripliceae</taxon>
        <taxon>Chenopodium</taxon>
    </lineage>
</organism>
<evidence type="ECO:0000313" key="7">
    <source>
        <dbReference type="Proteomes" id="UP000596660"/>
    </source>
</evidence>
<proteinExistence type="inferred from homology"/>
<feature type="region of interest" description="Disordered" evidence="4">
    <location>
        <begin position="1"/>
        <end position="43"/>
    </location>
</feature>
<evidence type="ECO:0000256" key="4">
    <source>
        <dbReference type="SAM" id="MobiDB-lite"/>
    </source>
</evidence>
<accession>A0A803MXU8</accession>
<evidence type="ECO:0000259" key="5">
    <source>
        <dbReference type="Pfam" id="PF02902"/>
    </source>
</evidence>
<feature type="compositionally biased region" description="Gly residues" evidence="4">
    <location>
        <begin position="1"/>
        <end position="19"/>
    </location>
</feature>
<dbReference type="InterPro" id="IPR038765">
    <property type="entry name" value="Papain-like_cys_pep_sf"/>
</dbReference>
<keyword evidence="3" id="KW-0378">Hydrolase</keyword>
<sequence length="663" mass="75104">GGRRGGGGRGGARSGGARSGGARRGDLGEDVIDSSVGNDASDGCRKRKVSADVFRDNSLSEGGKMKELGKVIERCSKELKRVNLCAQPVNVNCRVESFGATISKFDEDKQKLVKEMGFAGLYALVDRSIVTIDGKEFGFSLIQVHWVLGIPMGKKSVPKKATEEMSSMLDRVRSWFSRTTPSLVEGIPRQSLVEEVEAFVAEDAKSYDWCSLVIDQLMHAIGSFARRFYPMGFSKSCGGCTIFLAAVKAAYGSAHEMNTEDVMPLKRPAVVMEEECVNVVDELINIRCVKKRRYGYFKKKDLASGSGDAHVQPDLNVHDYAVDSPLMSGDVMDDNEHRNLQSPTAYELDFDLDLDRDTESQNDTDSHKRERERELYLLVELELGLEFQFAVDLVIEVEREMELGMVLMLELAYEFELEIQLLKKCESDRMYGTELEFELGMEFERERQEVVAYEQQRYVSAASKLYEKVWAARYADRSKRFMLDPMFAMRVFQRREMVINTRVFTPQMDGVHPKRINVVFVPVLFEGHWWCVAFSVNREEILVIDSIQTSSASEVHSANVDHLAYAMDLVFQSLDPKWEVGIVTAWRRTSLQMAQQGDLHNCGVHMLAAIKRNAERLLTDVKLDDDINLQRSWLLWEDLMSEFNEVRSDVVTLLSPQTKHGAI</sequence>
<dbReference type="GO" id="GO:0008234">
    <property type="term" value="F:cysteine-type peptidase activity"/>
    <property type="evidence" value="ECO:0007669"/>
    <property type="project" value="InterPro"/>
</dbReference>
<reference evidence="6" key="2">
    <citation type="submission" date="2021-03" db="UniProtKB">
        <authorList>
            <consortium name="EnsemblPlants"/>
        </authorList>
    </citation>
    <scope>IDENTIFICATION</scope>
</reference>
<dbReference type="Gene3D" id="3.40.395.10">
    <property type="entry name" value="Adenoviral Proteinase, Chain A"/>
    <property type="match status" value="1"/>
</dbReference>
<dbReference type="Pfam" id="PF02902">
    <property type="entry name" value="Peptidase_C48"/>
    <property type="match status" value="1"/>
</dbReference>
<dbReference type="EnsemblPlants" id="AUR62037028-RA">
    <property type="protein sequence ID" value="AUR62037028-RA:cds"/>
    <property type="gene ID" value="AUR62037028"/>
</dbReference>
<evidence type="ECO:0000256" key="1">
    <source>
        <dbReference type="ARBA" id="ARBA00005234"/>
    </source>
</evidence>
<dbReference type="InterPro" id="IPR003653">
    <property type="entry name" value="Peptidase_C48_C"/>
</dbReference>
<keyword evidence="7" id="KW-1185">Reference proteome</keyword>
<dbReference type="Gramene" id="AUR62037028-RA">
    <property type="protein sequence ID" value="AUR62037028-RA:cds"/>
    <property type="gene ID" value="AUR62037028"/>
</dbReference>
<dbReference type="Proteomes" id="UP000596660">
    <property type="component" value="Unplaced"/>
</dbReference>
<evidence type="ECO:0000256" key="2">
    <source>
        <dbReference type="ARBA" id="ARBA00022670"/>
    </source>
</evidence>
<feature type="domain" description="Ubiquitin-like protease family profile" evidence="5">
    <location>
        <begin position="514"/>
        <end position="620"/>
    </location>
</feature>
<comment type="similarity">
    <text evidence="1">Belongs to the peptidase C48 family.</text>
</comment>
<evidence type="ECO:0000313" key="6">
    <source>
        <dbReference type="EnsemblPlants" id="AUR62037028-RA:cds"/>
    </source>
</evidence>
<evidence type="ECO:0000256" key="3">
    <source>
        <dbReference type="ARBA" id="ARBA00022801"/>
    </source>
</evidence>
<dbReference type="GO" id="GO:0006508">
    <property type="term" value="P:proteolysis"/>
    <property type="evidence" value="ECO:0007669"/>
    <property type="project" value="UniProtKB-KW"/>
</dbReference>
<dbReference type="PANTHER" id="PTHR34835">
    <property type="entry name" value="OS07G0283600 PROTEIN-RELATED"/>
    <property type="match status" value="1"/>
</dbReference>